<dbReference type="AlphaFoldDB" id="A0A0X3PQ85"/>
<comment type="similarity">
    <text evidence="2 9">Belongs to the OXA1/ALB3/YidC family.</text>
</comment>
<evidence type="ECO:0000256" key="3">
    <source>
        <dbReference type="ARBA" id="ARBA00022692"/>
    </source>
</evidence>
<evidence type="ECO:0000259" key="11">
    <source>
        <dbReference type="Pfam" id="PF02096"/>
    </source>
</evidence>
<dbReference type="InterPro" id="IPR001708">
    <property type="entry name" value="YidC/ALB3/OXA1/COX18"/>
</dbReference>
<sequence length="411" mass="46257">MAFLRFTRHVSKGISKLFNISNNYTAQPIYLKDSLTWKFTGLARSNPVKYVAVLPLTVQCMTGELPPIPEPPALTDIGPTLNALGEPTFASLGLNSYWPSGWYQALLETLHVNYGLSWWLAIASTTLVIRLCLFPLIIDQRRKLASYTNAMPKIMTLQDRMTKARISSNYIEMMQVSQQMQELMKTEDINPLRSLRLMVVQVPLFFSVFAGLRGMASLPVVSMKTGGLAWFTDLTLCDPFYLLPLYSMTSIFLMFEFGADLSSQNMTPMMKTVMRIFPVVGFFMIMHMPSAILWYWSISNTISILQALILRCKPVRTYFKFPEVVPPPKAKAKKAGFVAGFRESMQNSKLLAELEARERADAERWQKAGIGSAPKTYAHDPTRHSAARKKTAIIDVKGVLSPASLEAKILK</sequence>
<protein>
    <submittedName>
        <fullName evidence="12">Mitochondrial inner membrane protein OXA1L</fullName>
    </submittedName>
</protein>
<dbReference type="GO" id="GO:0005743">
    <property type="term" value="C:mitochondrial inner membrane"/>
    <property type="evidence" value="ECO:0007669"/>
    <property type="project" value="UniProtKB-SubCell"/>
</dbReference>
<evidence type="ECO:0000313" key="12">
    <source>
        <dbReference type="EMBL" id="JAP53360.1"/>
    </source>
</evidence>
<evidence type="ECO:0000256" key="9">
    <source>
        <dbReference type="RuleBase" id="RU003945"/>
    </source>
</evidence>
<feature type="domain" description="Membrane insertase YidC/Oxa/ALB C-terminal" evidence="11">
    <location>
        <begin position="118"/>
        <end position="310"/>
    </location>
</feature>
<evidence type="ECO:0000256" key="5">
    <source>
        <dbReference type="ARBA" id="ARBA00022946"/>
    </source>
</evidence>
<dbReference type="NCBIfam" id="TIGR03592">
    <property type="entry name" value="yidC_oxa1_cterm"/>
    <property type="match status" value="1"/>
</dbReference>
<dbReference type="GO" id="GO:0032979">
    <property type="term" value="P:protein insertion into mitochondrial inner membrane from matrix"/>
    <property type="evidence" value="ECO:0007669"/>
    <property type="project" value="TreeGrafter"/>
</dbReference>
<evidence type="ECO:0000256" key="8">
    <source>
        <dbReference type="ARBA" id="ARBA00023136"/>
    </source>
</evidence>
<dbReference type="GO" id="GO:0032977">
    <property type="term" value="F:membrane insertase activity"/>
    <property type="evidence" value="ECO:0007669"/>
    <property type="project" value="InterPro"/>
</dbReference>
<organism evidence="12">
    <name type="scientific">Schistocephalus solidus</name>
    <name type="common">Tapeworm</name>
    <dbReference type="NCBI Taxonomy" id="70667"/>
    <lineage>
        <taxon>Eukaryota</taxon>
        <taxon>Metazoa</taxon>
        <taxon>Spiralia</taxon>
        <taxon>Lophotrochozoa</taxon>
        <taxon>Platyhelminthes</taxon>
        <taxon>Cestoda</taxon>
        <taxon>Eucestoda</taxon>
        <taxon>Diphyllobothriidea</taxon>
        <taxon>Diphyllobothriidae</taxon>
        <taxon>Schistocephalus</taxon>
    </lineage>
</organism>
<gene>
    <name evidence="12" type="primary">OXA1L</name>
    <name evidence="12" type="ORF">TR143998</name>
</gene>
<dbReference type="CDD" id="cd20069">
    <property type="entry name" value="5TM_Oxa1-like"/>
    <property type="match status" value="1"/>
</dbReference>
<keyword evidence="6 10" id="KW-1133">Transmembrane helix</keyword>
<dbReference type="EMBL" id="GEEE01009865">
    <property type="protein sequence ID" value="JAP53360.1"/>
    <property type="molecule type" value="Transcribed_RNA"/>
</dbReference>
<feature type="transmembrane region" description="Helical" evidence="10">
    <location>
        <begin position="116"/>
        <end position="138"/>
    </location>
</feature>
<name>A0A0X3PQ85_SCHSO</name>
<reference evidence="12" key="1">
    <citation type="submission" date="2016-01" db="EMBL/GenBank/DDBJ databases">
        <title>Reference transcriptome for the parasite Schistocephalus solidus: insights into the molecular evolution of parasitism.</title>
        <authorList>
            <person name="Hebert F.O."/>
            <person name="Grambauer S."/>
            <person name="Barber I."/>
            <person name="Landry C.R."/>
            <person name="Aubin-Horth N."/>
        </authorList>
    </citation>
    <scope>NUCLEOTIDE SEQUENCE</scope>
</reference>
<keyword evidence="7" id="KW-0496">Mitochondrion</keyword>
<evidence type="ECO:0000256" key="10">
    <source>
        <dbReference type="SAM" id="Phobius"/>
    </source>
</evidence>
<keyword evidence="3 9" id="KW-0812">Transmembrane</keyword>
<feature type="transmembrane region" description="Helical" evidence="10">
    <location>
        <begin position="273"/>
        <end position="296"/>
    </location>
</feature>
<proteinExistence type="inferred from homology"/>
<feature type="transmembrane region" description="Helical" evidence="10">
    <location>
        <begin position="241"/>
        <end position="261"/>
    </location>
</feature>
<dbReference type="InterPro" id="IPR028055">
    <property type="entry name" value="YidC/Oxa/ALB_C"/>
</dbReference>
<evidence type="ECO:0000256" key="6">
    <source>
        <dbReference type="ARBA" id="ARBA00022989"/>
    </source>
</evidence>
<dbReference type="PANTHER" id="PTHR12428">
    <property type="entry name" value="OXA1"/>
    <property type="match status" value="1"/>
</dbReference>
<dbReference type="Pfam" id="PF02096">
    <property type="entry name" value="60KD_IMP"/>
    <property type="match status" value="1"/>
</dbReference>
<evidence type="ECO:0000256" key="7">
    <source>
        <dbReference type="ARBA" id="ARBA00023128"/>
    </source>
</evidence>
<dbReference type="PANTHER" id="PTHR12428:SF66">
    <property type="entry name" value="MITOCHONDRIAL INNER MEMBRANE PROTEIN OXA1L"/>
    <property type="match status" value="1"/>
</dbReference>
<evidence type="ECO:0000256" key="2">
    <source>
        <dbReference type="ARBA" id="ARBA00009877"/>
    </source>
</evidence>
<evidence type="ECO:0000256" key="1">
    <source>
        <dbReference type="ARBA" id="ARBA00004448"/>
    </source>
</evidence>
<keyword evidence="4" id="KW-0999">Mitochondrion inner membrane</keyword>
<comment type="subcellular location">
    <subcellularLocation>
        <location evidence="9">Membrane</location>
        <topology evidence="9">Multi-pass membrane protein</topology>
    </subcellularLocation>
    <subcellularLocation>
        <location evidence="1">Mitochondrion inner membrane</location>
        <topology evidence="1">Multi-pass membrane protein</topology>
    </subcellularLocation>
</comment>
<evidence type="ECO:0000256" key="4">
    <source>
        <dbReference type="ARBA" id="ARBA00022792"/>
    </source>
</evidence>
<keyword evidence="8 10" id="KW-0472">Membrane</keyword>
<keyword evidence="5" id="KW-0809">Transit peptide</keyword>
<accession>A0A0X3PQ85</accession>
<feature type="transmembrane region" description="Helical" evidence="10">
    <location>
        <begin position="202"/>
        <end position="221"/>
    </location>
</feature>